<dbReference type="InterPro" id="IPR043906">
    <property type="entry name" value="Gfo/Idh/MocA_OxRdtase_bact_C"/>
</dbReference>
<dbReference type="Gene3D" id="3.40.50.720">
    <property type="entry name" value="NAD(P)-binding Rossmann-like Domain"/>
    <property type="match status" value="1"/>
</dbReference>
<dbReference type="Pfam" id="PF01408">
    <property type="entry name" value="GFO_IDH_MocA"/>
    <property type="match status" value="1"/>
</dbReference>
<evidence type="ECO:0000259" key="2">
    <source>
        <dbReference type="Pfam" id="PF19051"/>
    </source>
</evidence>
<proteinExistence type="predicted"/>
<feature type="domain" description="Gfo/Idh/MocA-like oxidoreductase N-terminal" evidence="1">
    <location>
        <begin position="46"/>
        <end position="170"/>
    </location>
</feature>
<dbReference type="SUPFAM" id="SSF51735">
    <property type="entry name" value="NAD(P)-binding Rossmann-fold domains"/>
    <property type="match status" value="1"/>
</dbReference>
<dbReference type="Gene3D" id="3.30.360.10">
    <property type="entry name" value="Dihydrodipicolinate Reductase, domain 2"/>
    <property type="match status" value="1"/>
</dbReference>
<protein>
    <submittedName>
        <fullName evidence="3">NADH-dependent dehydrogenase</fullName>
    </submittedName>
</protein>
<sequence length="438" mass="48976">MKTKKQNRREFIKRSAGAIAGLTAFPYIVPSTVFGRNKFIAPSDKIRIGCIGLGWQGPWNMNAFLREKDAIVVAVCDIDKNHLKDAKNTVDIFYGNKACDTYHDYKKLLARDDIDAVSIAVPDHWHAIIAVAAARAGKDIYGEKPLAHNLMEGRAICNAVERYGRIWQTGSWQRSQGNFRFASELVRNGRVGKIHTVEVGLPSGHSDFGGTDTLTSPPPELDYETWLGPAPYAPYASARVHKSWRWHLDYGGGQLMDWIGHHNDIAHWGLGFDRVAPIEVSGVGVYPKTGLWNSPTKYWVESIYKNDVKIILAGGHPEICNGTTGTKWIGDEGWVWVNRGGAIDSSNKLLLKDKIKPNEIHLFKSPGHHRNFLDCIRSRKETITPCETAHHSVVPGHLGQIAMLLERKIKFNPDTEEIIGDPIASRLLGRPMRSPYHI</sequence>
<feature type="domain" description="Gfo/Idh/MocA-like oxidoreductase bacterial type C-terminal" evidence="2">
    <location>
        <begin position="216"/>
        <end position="438"/>
    </location>
</feature>
<dbReference type="SUPFAM" id="SSF55347">
    <property type="entry name" value="Glyceraldehyde-3-phosphate dehydrogenase-like, C-terminal domain"/>
    <property type="match status" value="1"/>
</dbReference>
<dbReference type="InterPro" id="IPR050463">
    <property type="entry name" value="Gfo/Idh/MocA_oxidrdct_glycsds"/>
</dbReference>
<dbReference type="Pfam" id="PF19051">
    <property type="entry name" value="GFO_IDH_MocA_C2"/>
    <property type="match status" value="1"/>
</dbReference>
<reference evidence="3" key="1">
    <citation type="submission" date="2018-06" db="EMBL/GenBank/DDBJ databases">
        <authorList>
            <person name="Zhirakovskaya E."/>
        </authorList>
    </citation>
    <scope>NUCLEOTIDE SEQUENCE</scope>
</reference>
<dbReference type="InterPro" id="IPR000683">
    <property type="entry name" value="Gfo/Idh/MocA-like_OxRdtase_N"/>
</dbReference>
<dbReference type="PANTHER" id="PTHR43818">
    <property type="entry name" value="BCDNA.GH03377"/>
    <property type="match status" value="1"/>
</dbReference>
<organism evidence="3">
    <name type="scientific">hydrothermal vent metagenome</name>
    <dbReference type="NCBI Taxonomy" id="652676"/>
    <lineage>
        <taxon>unclassified sequences</taxon>
        <taxon>metagenomes</taxon>
        <taxon>ecological metagenomes</taxon>
    </lineage>
</organism>
<gene>
    <name evidence="3" type="ORF">MNBD_IGNAVI01-1847</name>
</gene>
<evidence type="ECO:0000313" key="3">
    <source>
        <dbReference type="EMBL" id="VAX18527.1"/>
    </source>
</evidence>
<dbReference type="PANTHER" id="PTHR43818:SF5">
    <property type="entry name" value="OXIDOREDUCTASE FAMILY PROTEIN"/>
    <property type="match status" value="1"/>
</dbReference>
<dbReference type="AlphaFoldDB" id="A0A3B1CP63"/>
<dbReference type="GO" id="GO:0000166">
    <property type="term" value="F:nucleotide binding"/>
    <property type="evidence" value="ECO:0007669"/>
    <property type="project" value="InterPro"/>
</dbReference>
<dbReference type="PROSITE" id="PS51318">
    <property type="entry name" value="TAT"/>
    <property type="match status" value="1"/>
</dbReference>
<dbReference type="EMBL" id="UOGD01000105">
    <property type="protein sequence ID" value="VAX18527.1"/>
    <property type="molecule type" value="Genomic_DNA"/>
</dbReference>
<dbReference type="InterPro" id="IPR006311">
    <property type="entry name" value="TAT_signal"/>
</dbReference>
<evidence type="ECO:0000259" key="1">
    <source>
        <dbReference type="Pfam" id="PF01408"/>
    </source>
</evidence>
<accession>A0A3B1CP63</accession>
<dbReference type="InterPro" id="IPR036291">
    <property type="entry name" value="NAD(P)-bd_dom_sf"/>
</dbReference>
<name>A0A3B1CP63_9ZZZZ</name>